<dbReference type="Proteomes" id="UP000298138">
    <property type="component" value="Unassembled WGS sequence"/>
</dbReference>
<dbReference type="EMBL" id="ML220144">
    <property type="protein sequence ID" value="TGZ78203.1"/>
    <property type="molecule type" value="Genomic_DNA"/>
</dbReference>
<evidence type="ECO:0000313" key="1">
    <source>
        <dbReference type="EMBL" id="TGZ78203.1"/>
    </source>
</evidence>
<dbReference type="AlphaFoldDB" id="A0A4S2MMG7"/>
<name>A0A4S2MMG7_9PEZI</name>
<sequence>MPIIFTNRFRVQRHLHLRQRQSYPHPETTIDIPPPDLVFDLVKQSSAKHASAPPPPFCLLYHSPRISSHQSPPARLDSDLMDVLGDYIDWTARKVPCAEDDLVQIYDSLRALYQDVDNLKGFKYENWDRLGVPMGLGGRLTPEVHKFQKERRKRTYIGVI</sequence>
<organism evidence="1 2">
    <name type="scientific">Ascodesmis nigricans</name>
    <dbReference type="NCBI Taxonomy" id="341454"/>
    <lineage>
        <taxon>Eukaryota</taxon>
        <taxon>Fungi</taxon>
        <taxon>Dikarya</taxon>
        <taxon>Ascomycota</taxon>
        <taxon>Pezizomycotina</taxon>
        <taxon>Pezizomycetes</taxon>
        <taxon>Pezizales</taxon>
        <taxon>Ascodesmidaceae</taxon>
        <taxon>Ascodesmis</taxon>
    </lineage>
</organism>
<accession>A0A4S2MMG7</accession>
<protein>
    <submittedName>
        <fullName evidence="1">Uncharacterized protein</fullName>
    </submittedName>
</protein>
<gene>
    <name evidence="1" type="ORF">EX30DRAFT_164920</name>
</gene>
<evidence type="ECO:0000313" key="2">
    <source>
        <dbReference type="Proteomes" id="UP000298138"/>
    </source>
</evidence>
<dbReference type="InParanoid" id="A0A4S2MMG7"/>
<keyword evidence="2" id="KW-1185">Reference proteome</keyword>
<proteinExistence type="predicted"/>
<reference evidence="1 2" key="1">
    <citation type="submission" date="2019-04" db="EMBL/GenBank/DDBJ databases">
        <title>Comparative genomics and transcriptomics to analyze fruiting body development in filamentous ascomycetes.</title>
        <authorList>
            <consortium name="DOE Joint Genome Institute"/>
            <person name="Lutkenhaus R."/>
            <person name="Traeger S."/>
            <person name="Breuer J."/>
            <person name="Kuo A."/>
            <person name="Lipzen A."/>
            <person name="Pangilinan J."/>
            <person name="Dilworth D."/>
            <person name="Sandor L."/>
            <person name="Poggeler S."/>
            <person name="Barry K."/>
            <person name="Grigoriev I.V."/>
            <person name="Nowrousian M."/>
        </authorList>
    </citation>
    <scope>NUCLEOTIDE SEQUENCE [LARGE SCALE GENOMIC DNA]</scope>
    <source>
        <strain evidence="1 2">CBS 389.68</strain>
    </source>
</reference>